<organism evidence="9 10">
    <name type="scientific">Zostera marina</name>
    <name type="common">Eelgrass</name>
    <dbReference type="NCBI Taxonomy" id="29655"/>
    <lineage>
        <taxon>Eukaryota</taxon>
        <taxon>Viridiplantae</taxon>
        <taxon>Streptophyta</taxon>
        <taxon>Embryophyta</taxon>
        <taxon>Tracheophyta</taxon>
        <taxon>Spermatophyta</taxon>
        <taxon>Magnoliopsida</taxon>
        <taxon>Liliopsida</taxon>
        <taxon>Zosteraceae</taxon>
        <taxon>Zostera</taxon>
    </lineage>
</organism>
<keyword evidence="6" id="KW-0406">Ion transport</keyword>
<feature type="transmembrane region" description="Helical" evidence="7">
    <location>
        <begin position="67"/>
        <end position="88"/>
    </location>
</feature>
<evidence type="ECO:0000256" key="7">
    <source>
        <dbReference type="SAM" id="Phobius"/>
    </source>
</evidence>
<evidence type="ECO:0000256" key="1">
    <source>
        <dbReference type="ARBA" id="ARBA00003198"/>
    </source>
</evidence>
<evidence type="ECO:0000256" key="2">
    <source>
        <dbReference type="ARBA" id="ARBA00004119"/>
    </source>
</evidence>
<evidence type="ECO:0000259" key="8">
    <source>
        <dbReference type="Pfam" id="PF23256"/>
    </source>
</evidence>
<dbReference type="InterPro" id="IPR057291">
    <property type="entry name" value="CHX17_2nd"/>
</dbReference>
<dbReference type="InterPro" id="IPR050794">
    <property type="entry name" value="CPA2_transporter"/>
</dbReference>
<evidence type="ECO:0000256" key="3">
    <source>
        <dbReference type="ARBA" id="ARBA00022448"/>
    </source>
</evidence>
<dbReference type="STRING" id="29655.A0A0K9Q097"/>
<accession>A0A0K9Q097</accession>
<name>A0A0K9Q097_ZOSMR</name>
<dbReference type="InterPro" id="IPR038770">
    <property type="entry name" value="Na+/solute_symporter_sf"/>
</dbReference>
<dbReference type="PANTHER" id="PTHR32468">
    <property type="entry name" value="CATION/H + ANTIPORTER"/>
    <property type="match status" value="1"/>
</dbReference>
<keyword evidence="7" id="KW-0472">Membrane</keyword>
<dbReference type="AlphaFoldDB" id="A0A0K9Q097"/>
<evidence type="ECO:0000256" key="5">
    <source>
        <dbReference type="ARBA" id="ARBA00022958"/>
    </source>
</evidence>
<dbReference type="PANTHER" id="PTHR32468:SF30">
    <property type="entry name" value="OS12G0109150 PROTEIN"/>
    <property type="match status" value="1"/>
</dbReference>
<dbReference type="GO" id="GO:0098662">
    <property type="term" value="P:inorganic cation transmembrane transport"/>
    <property type="evidence" value="ECO:0000318"/>
    <property type="project" value="GO_Central"/>
</dbReference>
<keyword evidence="4" id="KW-0633">Potassium transport</keyword>
<feature type="transmembrane region" description="Helical" evidence="7">
    <location>
        <begin position="188"/>
        <end position="212"/>
    </location>
</feature>
<evidence type="ECO:0000313" key="9">
    <source>
        <dbReference type="EMBL" id="KMZ73880.1"/>
    </source>
</evidence>
<protein>
    <recommendedName>
        <fullName evidence="8">Cation/H(+) antiporter central domain-containing protein</fullName>
    </recommendedName>
</protein>
<keyword evidence="7" id="KW-1133">Transmembrane helix</keyword>
<dbReference type="GO" id="GO:0009941">
    <property type="term" value="C:chloroplast envelope"/>
    <property type="evidence" value="ECO:0007669"/>
    <property type="project" value="UniProtKB-SubCell"/>
</dbReference>
<keyword evidence="3" id="KW-0813">Transport</keyword>
<comment type="function">
    <text evidence="1">May function as sodium-coupled metabolite transporter across the chloroplast envelope.</text>
</comment>
<keyword evidence="5" id="KW-0630">Potassium</keyword>
<dbReference type="Pfam" id="PF23256">
    <property type="entry name" value="CHX17_2nd"/>
    <property type="match status" value="1"/>
</dbReference>
<dbReference type="GO" id="GO:0006885">
    <property type="term" value="P:regulation of pH"/>
    <property type="evidence" value="ECO:0000318"/>
    <property type="project" value="GO_Central"/>
</dbReference>
<feature type="domain" description="Cation/H(+) antiporter central" evidence="8">
    <location>
        <begin position="399"/>
        <end position="473"/>
    </location>
</feature>
<keyword evidence="10" id="KW-1185">Reference proteome</keyword>
<reference evidence="10" key="1">
    <citation type="journal article" date="2016" name="Nature">
        <title>The genome of the seagrass Zostera marina reveals angiosperm adaptation to the sea.</title>
        <authorList>
            <person name="Olsen J.L."/>
            <person name="Rouze P."/>
            <person name="Verhelst B."/>
            <person name="Lin Y.-C."/>
            <person name="Bayer T."/>
            <person name="Collen J."/>
            <person name="Dattolo E."/>
            <person name="De Paoli E."/>
            <person name="Dittami S."/>
            <person name="Maumus F."/>
            <person name="Michel G."/>
            <person name="Kersting A."/>
            <person name="Lauritano C."/>
            <person name="Lohaus R."/>
            <person name="Toepel M."/>
            <person name="Tonon T."/>
            <person name="Vanneste K."/>
            <person name="Amirebrahimi M."/>
            <person name="Brakel J."/>
            <person name="Bostroem C."/>
            <person name="Chovatia M."/>
            <person name="Grimwood J."/>
            <person name="Jenkins J.W."/>
            <person name="Jueterbock A."/>
            <person name="Mraz A."/>
            <person name="Stam W.T."/>
            <person name="Tice H."/>
            <person name="Bornberg-Bauer E."/>
            <person name="Green P.J."/>
            <person name="Pearson G.A."/>
            <person name="Procaccini G."/>
            <person name="Duarte C.M."/>
            <person name="Schmutz J."/>
            <person name="Reusch T.B.H."/>
            <person name="Van de Peer Y."/>
        </authorList>
    </citation>
    <scope>NUCLEOTIDE SEQUENCE [LARGE SCALE GENOMIC DNA]</scope>
    <source>
        <strain evidence="10">cv. Finnish</strain>
    </source>
</reference>
<dbReference type="GO" id="GO:0012505">
    <property type="term" value="C:endomembrane system"/>
    <property type="evidence" value="ECO:0000318"/>
    <property type="project" value="GO_Central"/>
</dbReference>
<keyword evidence="7" id="KW-0812">Transmembrane</keyword>
<feature type="transmembrane region" description="Helical" evidence="7">
    <location>
        <begin position="109"/>
        <end position="138"/>
    </location>
</feature>
<comment type="subcellular location">
    <subcellularLocation>
        <location evidence="2">Plastid</location>
        <location evidence="2">Chloroplast envelope</location>
    </subcellularLocation>
</comment>
<feature type="transmembrane region" description="Helical" evidence="7">
    <location>
        <begin position="250"/>
        <end position="275"/>
    </location>
</feature>
<gene>
    <name evidence="9" type="ORF">ZOSMA_13G00840</name>
</gene>
<dbReference type="GO" id="GO:0016020">
    <property type="term" value="C:membrane"/>
    <property type="evidence" value="ECO:0007669"/>
    <property type="project" value="UniProtKB-SubCell"/>
</dbReference>
<feature type="transmembrane region" description="Helical" evidence="7">
    <location>
        <begin position="36"/>
        <end position="61"/>
    </location>
</feature>
<evidence type="ECO:0000313" key="10">
    <source>
        <dbReference type="Proteomes" id="UP000036987"/>
    </source>
</evidence>
<feature type="transmembrane region" description="Helical" evidence="7">
    <location>
        <begin position="158"/>
        <end position="176"/>
    </location>
</feature>
<dbReference type="Proteomes" id="UP000036987">
    <property type="component" value="Unassembled WGS sequence"/>
</dbReference>
<evidence type="ECO:0000256" key="6">
    <source>
        <dbReference type="ARBA" id="ARBA00023065"/>
    </source>
</evidence>
<dbReference type="OrthoDB" id="1889525at2759"/>
<dbReference type="EMBL" id="LFYR01000514">
    <property type="protein sequence ID" value="KMZ73880.1"/>
    <property type="molecule type" value="Genomic_DNA"/>
</dbReference>
<proteinExistence type="predicted"/>
<comment type="caution">
    <text evidence="9">The sequence shown here is derived from an EMBL/GenBank/DDBJ whole genome shotgun (WGS) entry which is preliminary data.</text>
</comment>
<dbReference type="Gene3D" id="1.20.1530.20">
    <property type="match status" value="1"/>
</dbReference>
<sequence>MSQIYYNAFQWSTSSIIVVASLLDEMNLLNSKIGRLAIAASLIETTVFTAINTVASLGIIIRIVHNYYISVIVLSTHIAYILSVLYIARPITQWMVRKTPQGAQLSDKNFGFLIFMVLLFSFASTLIGINISFSLFFLGLMLPSGPPVGSTLVDRLEGIVTNLYFPIYVALIKMKFDFTMMMDYIKELKLVIFLDSITIIGKIIGIMSAAFFSARLSPRSIFTLTFIINTRGITELIIVDKNNDWASVDLMFPTLLMVVVTAMAIIAAPLVKILYDPSKRYKGHTRRTMMQHYFNDNIELRVVSCIHRQENVPPTVNILESLCIDNENPFCIYLLHLRELVGRITSVILPYKKIKTSPYATPATDIVVNAFTTFQDRKNGNNYKGIVDNNIHIPGADCVTVQPYVNVAPYTSMYDDICDLAISKKASMILVSFHRTIGFSGAVEEVSEDIRQVNLSVLKHFPCTVAILIDHGHNIDIDTALENTIHGIIRYRL</sequence>
<dbReference type="GO" id="GO:0006813">
    <property type="term" value="P:potassium ion transport"/>
    <property type="evidence" value="ECO:0007669"/>
    <property type="project" value="UniProtKB-KW"/>
</dbReference>
<evidence type="ECO:0000256" key="4">
    <source>
        <dbReference type="ARBA" id="ARBA00022538"/>
    </source>
</evidence>